<evidence type="ECO:0000313" key="1">
    <source>
        <dbReference type="EMBL" id="AGR41470.1"/>
    </source>
</evidence>
<dbReference type="STRING" id="1276220.STAIW_v1c08840"/>
<organism evidence="1 2">
    <name type="scientific">Spiroplasma taiwanense CT-1</name>
    <dbReference type="NCBI Taxonomy" id="1276220"/>
    <lineage>
        <taxon>Bacteria</taxon>
        <taxon>Bacillati</taxon>
        <taxon>Mycoplasmatota</taxon>
        <taxon>Mollicutes</taxon>
        <taxon>Entomoplasmatales</taxon>
        <taxon>Spiroplasmataceae</taxon>
        <taxon>Spiroplasma</taxon>
    </lineage>
</organism>
<name>S5MHV6_9MOLU</name>
<dbReference type="AlphaFoldDB" id="S5MHV6"/>
<dbReference type="KEGG" id="stai:STAIW_v1c08840"/>
<dbReference type="PATRIC" id="fig|1276220.3.peg.902"/>
<dbReference type="EMBL" id="CP005074">
    <property type="protein sequence ID" value="AGR41470.1"/>
    <property type="molecule type" value="Genomic_DNA"/>
</dbReference>
<gene>
    <name evidence="1" type="ORF">STAIW_v1c08840</name>
</gene>
<evidence type="ECO:0000313" key="2">
    <source>
        <dbReference type="Proteomes" id="UP000014984"/>
    </source>
</evidence>
<dbReference type="Proteomes" id="UP000014984">
    <property type="component" value="Chromosome"/>
</dbReference>
<keyword evidence="2" id="KW-1185">Reference proteome</keyword>
<proteinExistence type="predicted"/>
<reference evidence="1 2" key="1">
    <citation type="journal article" date="2013" name="Genome Biol. Evol.">
        <title>Comparison of metabolic capacities and inference of gene content evolution in mosquito-associated Spiroplasma diminutum and S. taiwanense.</title>
        <authorList>
            <person name="Lo W.S."/>
            <person name="Ku C."/>
            <person name="Chen L.L."/>
            <person name="Chang T.H."/>
            <person name="Kuo C.H."/>
        </authorList>
    </citation>
    <scope>NUCLEOTIDE SEQUENCE [LARGE SCALE GENOMIC DNA]</scope>
    <source>
        <strain evidence="1">CT-1</strain>
    </source>
</reference>
<sequence length="72" mass="8447">MSGIKISILERKVYQSQLCGELFNLLKLTKKELFAIIFLQCPIFNNITKKNIFMNDESMEVFFDVDWDSGSY</sequence>
<accession>S5MHV6</accession>
<dbReference type="RefSeq" id="WP_020834609.1">
    <property type="nucleotide sequence ID" value="NC_021846.1"/>
</dbReference>
<dbReference type="HOGENOM" id="CLU_2720340_0_0_14"/>
<protein>
    <submittedName>
        <fullName evidence="1">Uncharacterized protein</fullName>
    </submittedName>
</protein>